<dbReference type="OrthoDB" id="7689275at2"/>
<keyword evidence="3" id="KW-1185">Reference proteome</keyword>
<organism evidence="2 3">
    <name type="scientific">Meridianimarinicoccus roseus</name>
    <dbReference type="NCBI Taxonomy" id="2072018"/>
    <lineage>
        <taxon>Bacteria</taxon>
        <taxon>Pseudomonadati</taxon>
        <taxon>Pseudomonadota</taxon>
        <taxon>Alphaproteobacteria</taxon>
        <taxon>Rhodobacterales</taxon>
        <taxon>Paracoccaceae</taxon>
        <taxon>Meridianimarinicoccus</taxon>
    </lineage>
</organism>
<evidence type="ECO:0000313" key="2">
    <source>
        <dbReference type="EMBL" id="PWR01648.1"/>
    </source>
</evidence>
<dbReference type="InterPro" id="IPR045601">
    <property type="entry name" value="DUF6455"/>
</dbReference>
<comment type="caution">
    <text evidence="2">The sequence shown here is derived from an EMBL/GenBank/DDBJ whole genome shotgun (WGS) entry which is preliminary data.</text>
</comment>
<proteinExistence type="predicted"/>
<evidence type="ECO:0000259" key="1">
    <source>
        <dbReference type="Pfam" id="PF20056"/>
    </source>
</evidence>
<name>A0A2V2L896_9RHOB</name>
<dbReference type="EMBL" id="QGKU01000048">
    <property type="protein sequence ID" value="PWR01648.1"/>
    <property type="molecule type" value="Genomic_DNA"/>
</dbReference>
<dbReference type="Proteomes" id="UP000245680">
    <property type="component" value="Unassembled WGS sequence"/>
</dbReference>
<evidence type="ECO:0000313" key="3">
    <source>
        <dbReference type="Proteomes" id="UP000245680"/>
    </source>
</evidence>
<protein>
    <recommendedName>
        <fullName evidence="1">DUF6455 domain-containing protein</fullName>
    </recommendedName>
</protein>
<dbReference type="Pfam" id="PF20056">
    <property type="entry name" value="DUF6455"/>
    <property type="match status" value="1"/>
</dbReference>
<sequence>METRMTCQPPKPLGDVNTHFWLVQDMARAAGVDLVEEVREGRLTTREWAEMVQTCRGCAWERDGGCSRWMELQTFEAPVEVPARCANEASFAAFRLPAD</sequence>
<reference evidence="2 3" key="1">
    <citation type="submission" date="2018-05" db="EMBL/GenBank/DDBJ databases">
        <title>Rhodobacteraceae gen. nov., sp. nov. isolated from sea water.</title>
        <authorList>
            <person name="Ren Y."/>
        </authorList>
    </citation>
    <scope>NUCLEOTIDE SEQUENCE [LARGE SCALE GENOMIC DNA]</scope>
    <source>
        <strain evidence="2 3">TG-679</strain>
    </source>
</reference>
<gene>
    <name evidence="2" type="ORF">DKT77_16095</name>
</gene>
<feature type="domain" description="DUF6455" evidence="1">
    <location>
        <begin position="12"/>
        <end position="94"/>
    </location>
</feature>
<accession>A0A2V2L896</accession>
<dbReference type="AlphaFoldDB" id="A0A2V2L896"/>